<protein>
    <recommendedName>
        <fullName evidence="4">Transposase</fullName>
    </recommendedName>
</protein>
<evidence type="ECO:0000313" key="3">
    <source>
        <dbReference type="Proteomes" id="UP000663090"/>
    </source>
</evidence>
<gene>
    <name evidence="2" type="ORF">JY572_14620</name>
</gene>
<proteinExistence type="predicted"/>
<dbReference type="RefSeq" id="WP_206718846.1">
    <property type="nucleotide sequence ID" value="NZ_CP071091.1"/>
</dbReference>
<sequence>MTQQDPGLDMRQLIRDDPLEAERLTRYAQSLIRRGADLHAVHAETYIRLGTLYQWHSRIRREALTRRTASSQPSTPCGGARHARLRAR</sequence>
<organism evidence="2 3">
    <name type="scientific">Myxococcus landrumensis</name>
    <dbReference type="NCBI Taxonomy" id="2813577"/>
    <lineage>
        <taxon>Bacteria</taxon>
        <taxon>Pseudomonadati</taxon>
        <taxon>Myxococcota</taxon>
        <taxon>Myxococcia</taxon>
        <taxon>Myxococcales</taxon>
        <taxon>Cystobacterineae</taxon>
        <taxon>Myxococcaceae</taxon>
        <taxon>Myxococcus</taxon>
    </lineage>
</organism>
<evidence type="ECO:0000313" key="2">
    <source>
        <dbReference type="EMBL" id="QSQ17212.1"/>
    </source>
</evidence>
<feature type="region of interest" description="Disordered" evidence="1">
    <location>
        <begin position="65"/>
        <end position="88"/>
    </location>
</feature>
<evidence type="ECO:0000256" key="1">
    <source>
        <dbReference type="SAM" id="MobiDB-lite"/>
    </source>
</evidence>
<dbReference type="Proteomes" id="UP000663090">
    <property type="component" value="Chromosome"/>
</dbReference>
<reference evidence="2 3" key="1">
    <citation type="submission" date="2021-02" db="EMBL/GenBank/DDBJ databases">
        <title>De Novo genome assembly of isolated myxobacteria.</title>
        <authorList>
            <person name="Stevens D.C."/>
        </authorList>
    </citation>
    <scope>NUCLEOTIDE SEQUENCE [LARGE SCALE GENOMIC DNA]</scope>
    <source>
        <strain evidence="2 3">SCHIC003</strain>
    </source>
</reference>
<name>A0ABX7NI24_9BACT</name>
<keyword evidence="3" id="KW-1185">Reference proteome</keyword>
<dbReference type="EMBL" id="CP071091">
    <property type="protein sequence ID" value="QSQ17212.1"/>
    <property type="molecule type" value="Genomic_DNA"/>
</dbReference>
<accession>A0ABX7NI24</accession>
<evidence type="ECO:0008006" key="4">
    <source>
        <dbReference type="Google" id="ProtNLM"/>
    </source>
</evidence>